<protein>
    <submittedName>
        <fullName evidence="1">Uncharacterized protein</fullName>
    </submittedName>
</protein>
<reference evidence="1" key="1">
    <citation type="journal article" date="2019" name="PLoS Pathog.">
        <title>Re-assessing the diversity of negative strand RNA viruses in insects.</title>
        <authorList>
            <person name="Kafer S."/>
            <person name="Paraskevopoulou S."/>
            <person name="Zirkel F."/>
            <person name="Wieseke N."/>
            <person name="Donath A."/>
            <person name="Petersen M."/>
            <person name="Jones T.C."/>
            <person name="Liu S."/>
            <person name="Zhou X."/>
            <person name="Middendorf M."/>
            <person name="Junglen S."/>
            <person name="Misof B."/>
            <person name="Drosten C."/>
        </authorList>
    </citation>
    <scope>NUCLEOTIDE SEQUENCE</scope>
    <source>
        <strain evidence="1">OKIAV14</strain>
    </source>
</reference>
<proteinExistence type="predicted"/>
<sequence>MELVQVSFFVRASIHICGPEIKIRPLLKRLAHLMSCHCLHGLEWTPEGYQLLSRALYIELKDRHVFMRWRSERNAHGGDHYAEILVKGISGIPVVTRSKSRIIKDLNERCKLISPSNQVARIKYSVTFRTLEFLESKWEKAISSGYVEHLPLCDKRWPSLWKTMIQEPTRQEFSALEALVPSKEEKEKIEARTEPKYLGFIPKTMVSDVKASVSSVMGRITPF</sequence>
<accession>A0A7D7JQ75</accession>
<dbReference type="EMBL" id="MT153532">
    <property type="protein sequence ID" value="QMP82334.1"/>
    <property type="molecule type" value="Viral_cRNA"/>
</dbReference>
<name>A0A7D7JQ75_9RHAB</name>
<organism evidence="1">
    <name type="scientific">Blattodean rhabdo-related virus OKIAV14</name>
    <dbReference type="NCBI Taxonomy" id="2746364"/>
    <lineage>
        <taxon>Viruses</taxon>
        <taxon>Riboviria</taxon>
        <taxon>Orthornavirae</taxon>
        <taxon>Negarnaviricota</taxon>
        <taxon>Haploviricotina</taxon>
        <taxon>Monjiviricetes</taxon>
        <taxon>Mononegavirales</taxon>
        <taxon>Rhabdoviridae</taxon>
    </lineage>
</organism>
<evidence type="ECO:0000313" key="1">
    <source>
        <dbReference type="EMBL" id="QMP82334.1"/>
    </source>
</evidence>
<reference evidence="1" key="2">
    <citation type="submission" date="2020-03" db="EMBL/GenBank/DDBJ databases">
        <authorList>
            <person name="Kafer S."/>
            <person name="Paraskevopoulou S."/>
            <person name="Zirkel F."/>
            <person name="Wieseke N."/>
            <person name="Donath A."/>
            <person name="Petersen M."/>
            <person name="Jones T.C."/>
            <person name="Liu S."/>
            <person name="Zhou X."/>
            <person name="Middendorf M."/>
            <person name="Junglen S."/>
            <person name="Misof B."/>
            <person name="Drosten C."/>
        </authorList>
    </citation>
    <scope>NUCLEOTIDE SEQUENCE</scope>
    <source>
        <strain evidence="1">OKIAV14</strain>
    </source>
</reference>